<sequence length="908" mass="100504">MDQCDVPENIMTSQFWQQLQKGLSHLNLPKTEDRTRNPRPNLTVEEITMVVLGEPLTCLNLCLEGGKQCPGGMLLVPSLTWLQKESANEGDLQTLRVYTAVTFDSCGRTFLDTFTPPRRITYWMNIRTHTGGGLSGSFKPNIEIQEIEEKCVECPKGVSEGSERRLEDRLLMRTIVADAGVGYPQTLVFQYKPTLPYSPGKHDIYVVSLRSKEDENEAIRKTLDLFIGSLAKKGIKKVVVKPPRHTSLKVSYHTTNDVQDVYTVVCRALIALVEGESIIVEAFCGTLNPLPVPSRDHEERAVGIKIKPLCCAIRAVICCTPDGNQLVSDIVCGVGDADITLHSNNTLPVSLESFLIQWGLQNRLDIEKIHQVIKRKAEAIMETLVSHEEGQNWDEPSKLLPRPNVIGVNFVLTQQKGGDYDAVAISINNSGKTIANTQIYDFQHSCNLGKSLRPLVATMVNRSQRFLLQGKRILLIGGGVGMRKKHAWEAAKEYGVKMILVDPDPNHSAVKSVHKFIQCDINDHSQDDINADKIIQILRKQNLSIDGCMTVEEGHIPLMSLVCTSLHLIGITPDVARKVKKKSLTQKSLKESSANISLSPDQSLFAVKTHEVVRPDDVVGSSNTIHYPAVLKLEYGSGCAGVILVKDEAECLARYDNIQKILKTTDDTIFGTRHGNDMHLAEYALGSKHNVDIIMFQGKILAALISDGGPTRVPNLLSMAACTPSCLPPEKQRQLVTATFQCVRAVGLTDGVFNVELKMTPTGPKLIEINGRMTGLANREFLRIVYETDILFLNYLIVCGIQPNVQPMEPRCQLMWVTCTSAAHAKALSRSGTATPEVLAEAHSRGEILYHQRETVPEADPAYEKIFCQIGVKGESVSDAKRKLLDVCKKYGVNCAEFPVDYFLSTFV</sequence>
<dbReference type="STRING" id="7574.A0A1S3JEB5"/>
<dbReference type="GO" id="GO:0047730">
    <property type="term" value="F:carnosine synthase activity"/>
    <property type="evidence" value="ECO:0007669"/>
    <property type="project" value="InterPro"/>
</dbReference>
<keyword evidence="1" id="KW-0067">ATP-binding</keyword>
<evidence type="ECO:0000256" key="1">
    <source>
        <dbReference type="PROSITE-ProRule" id="PRU00409"/>
    </source>
</evidence>
<dbReference type="RefSeq" id="XP_013408673.1">
    <property type="nucleotide sequence ID" value="XM_013553219.1"/>
</dbReference>
<feature type="domain" description="ATP-grasp" evidence="2">
    <location>
        <begin position="590"/>
        <end position="799"/>
    </location>
</feature>
<evidence type="ECO:0000259" key="2">
    <source>
        <dbReference type="PROSITE" id="PS50975"/>
    </source>
</evidence>
<dbReference type="PROSITE" id="PS50975">
    <property type="entry name" value="ATP_GRASP"/>
    <property type="match status" value="1"/>
</dbReference>
<dbReference type="GO" id="GO:0035499">
    <property type="term" value="P:carnosine biosynthetic process"/>
    <property type="evidence" value="ECO:0007669"/>
    <property type="project" value="InterPro"/>
</dbReference>
<dbReference type="SUPFAM" id="SSF56059">
    <property type="entry name" value="Glutathione synthetase ATP-binding domain-like"/>
    <property type="match status" value="1"/>
</dbReference>
<dbReference type="InterPro" id="IPR031046">
    <property type="entry name" value="CARNS1"/>
</dbReference>
<dbReference type="InterPro" id="IPR011761">
    <property type="entry name" value="ATP-grasp"/>
</dbReference>
<reference evidence="4" key="1">
    <citation type="submission" date="2025-08" db="UniProtKB">
        <authorList>
            <consortium name="RefSeq"/>
        </authorList>
    </citation>
    <scope>IDENTIFICATION</scope>
    <source>
        <tissue evidence="4">Gonads</tissue>
    </source>
</reference>
<dbReference type="AlphaFoldDB" id="A0A1S3JEB5"/>
<dbReference type="PANTHER" id="PTHR48066">
    <property type="entry name" value="CARNOSINE SYNTHASE 1"/>
    <property type="match status" value="1"/>
</dbReference>
<dbReference type="GeneID" id="106172486"/>
<dbReference type="Proteomes" id="UP000085678">
    <property type="component" value="Unplaced"/>
</dbReference>
<evidence type="ECO:0000313" key="4">
    <source>
        <dbReference type="RefSeq" id="XP_013408673.1"/>
    </source>
</evidence>
<dbReference type="GO" id="GO:0005524">
    <property type="term" value="F:ATP binding"/>
    <property type="evidence" value="ECO:0007669"/>
    <property type="project" value="UniProtKB-UniRule"/>
</dbReference>
<protein>
    <submittedName>
        <fullName evidence="4">Carnosine synthase 1</fullName>
    </submittedName>
</protein>
<name>A0A1S3JEB5_LINAN</name>
<dbReference type="Pfam" id="PF13535">
    <property type="entry name" value="ATP-grasp_4"/>
    <property type="match status" value="1"/>
</dbReference>
<dbReference type="PANTHER" id="PTHR48066:SF1">
    <property type="entry name" value="CARNOSINE SYNTHASE 1"/>
    <property type="match status" value="1"/>
</dbReference>
<accession>A0A1S3JEB5</accession>
<dbReference type="GO" id="GO:0016887">
    <property type="term" value="F:ATP hydrolysis activity"/>
    <property type="evidence" value="ECO:0007669"/>
    <property type="project" value="InterPro"/>
</dbReference>
<dbReference type="GO" id="GO:0046872">
    <property type="term" value="F:metal ion binding"/>
    <property type="evidence" value="ECO:0007669"/>
    <property type="project" value="InterPro"/>
</dbReference>
<dbReference type="Gene3D" id="3.30.470.20">
    <property type="entry name" value="ATP-grasp fold, B domain"/>
    <property type="match status" value="1"/>
</dbReference>
<keyword evidence="3" id="KW-1185">Reference proteome</keyword>
<evidence type="ECO:0000313" key="3">
    <source>
        <dbReference type="Proteomes" id="UP000085678"/>
    </source>
</evidence>
<dbReference type="Gene3D" id="3.40.50.20">
    <property type="match status" value="1"/>
</dbReference>
<organism evidence="3 4">
    <name type="scientific">Lingula anatina</name>
    <name type="common">Brachiopod</name>
    <name type="synonym">Lingula unguis</name>
    <dbReference type="NCBI Taxonomy" id="7574"/>
    <lineage>
        <taxon>Eukaryota</taxon>
        <taxon>Metazoa</taxon>
        <taxon>Spiralia</taxon>
        <taxon>Lophotrochozoa</taxon>
        <taxon>Brachiopoda</taxon>
        <taxon>Linguliformea</taxon>
        <taxon>Lingulata</taxon>
        <taxon>Lingulida</taxon>
        <taxon>Linguloidea</taxon>
        <taxon>Lingulidae</taxon>
        <taxon>Lingula</taxon>
    </lineage>
</organism>
<dbReference type="KEGG" id="lak:106172486"/>
<keyword evidence="1" id="KW-0547">Nucleotide-binding</keyword>
<dbReference type="InParanoid" id="A0A1S3JEB5"/>
<gene>
    <name evidence="4" type="primary">LOC106172486</name>
</gene>
<dbReference type="OrthoDB" id="434648at2759"/>
<proteinExistence type="predicted"/>